<evidence type="ECO:0000313" key="1">
    <source>
        <dbReference type="EMBL" id="JAT78751.1"/>
    </source>
</evidence>
<sequence>DVSIFNLVDEETEETYSRKGGSVLKQGLTSLPLVVSNYEPIYMFHAHISSAKPDVCFSDFGLAPDNTVSELSPWQSDVSLYV</sequence>
<accession>A0A1D2AI34</accession>
<dbReference type="EMBL" id="GETE01001169">
    <property type="protein sequence ID" value="JAT78751.1"/>
    <property type="molecule type" value="Transcribed_RNA"/>
</dbReference>
<organism evidence="1">
    <name type="scientific">Ornithodoros brasiliensis</name>
    <name type="common">Mouro tick</name>
    <dbReference type="NCBI Taxonomy" id="888526"/>
    <lineage>
        <taxon>Eukaryota</taxon>
        <taxon>Metazoa</taxon>
        <taxon>Ecdysozoa</taxon>
        <taxon>Arthropoda</taxon>
        <taxon>Chelicerata</taxon>
        <taxon>Arachnida</taxon>
        <taxon>Acari</taxon>
        <taxon>Parasitiformes</taxon>
        <taxon>Ixodida</taxon>
        <taxon>Ixodoidea</taxon>
        <taxon>Argasidae</taxon>
        <taxon>Ornithodorinae</taxon>
        <taxon>Ornithodoros</taxon>
    </lineage>
</organism>
<dbReference type="AlphaFoldDB" id="A0A1D2AI34"/>
<name>A0A1D2AI34_ORNBR</name>
<protein>
    <submittedName>
        <fullName evidence="1">Uncharacterized protein</fullName>
    </submittedName>
</protein>
<feature type="non-terminal residue" evidence="1">
    <location>
        <position position="1"/>
    </location>
</feature>
<proteinExistence type="predicted"/>
<reference evidence="1" key="1">
    <citation type="submission" date="2016-07" db="EMBL/GenBank/DDBJ databases">
        <title>Salivary Glands transcriptome analysis on engorged females of Ornithodoros brasiliensis (Acari:Argasidae).</title>
        <authorList>
            <person name="Simons S.M."/>
            <person name="Carvalho E."/>
            <person name="Junqueira-de-Azevedo I."/>
            <person name="Ho P.L."/>
            <person name="Giovanni D."/>
            <person name="Mendonca R."/>
            <person name="Onofrio V."/>
            <person name="Landulfo G."/>
            <person name="Ramirez D."/>
            <person name="Barros-Battesti D."/>
        </authorList>
    </citation>
    <scope>NUCLEOTIDE SEQUENCE</scope>
    <source>
        <strain evidence="1">Female</strain>
        <tissue evidence="1">Salivary gland</tissue>
    </source>
</reference>